<feature type="domain" description="Moybdenum cofactor oxidoreductase dimerisation" evidence="4">
    <location>
        <begin position="433"/>
        <end position="521"/>
    </location>
</feature>
<reference evidence="5 6" key="1">
    <citation type="submission" date="2020-12" db="EMBL/GenBank/DDBJ databases">
        <title>Halosimplex halophilum sp. nov. and Halosimplex salinum sp. nov., two new members of the genus Halosimplex.</title>
        <authorList>
            <person name="Cui H.L."/>
        </authorList>
    </citation>
    <scope>NUCLEOTIDE SEQUENCE [LARGE SCALE GENOMIC DNA]</scope>
    <source>
        <strain evidence="5 6">YGH94</strain>
    </source>
</reference>
<dbReference type="Pfam" id="PF03404">
    <property type="entry name" value="Mo-co_dimer"/>
    <property type="match status" value="1"/>
</dbReference>
<feature type="transmembrane region" description="Helical" evidence="2">
    <location>
        <begin position="77"/>
        <end position="98"/>
    </location>
</feature>
<dbReference type="OrthoDB" id="9576at2157"/>
<dbReference type="RefSeq" id="WP_198062297.1">
    <property type="nucleotide sequence ID" value="NZ_CP065856.1"/>
</dbReference>
<dbReference type="InterPro" id="IPR014756">
    <property type="entry name" value="Ig_E-set"/>
</dbReference>
<dbReference type="PANTHER" id="PTHR19372:SF7">
    <property type="entry name" value="SULFITE OXIDASE, MITOCHONDRIAL"/>
    <property type="match status" value="1"/>
</dbReference>
<evidence type="ECO:0000256" key="2">
    <source>
        <dbReference type="SAM" id="Phobius"/>
    </source>
</evidence>
<evidence type="ECO:0000313" key="5">
    <source>
        <dbReference type="EMBL" id="QPV63508.1"/>
    </source>
</evidence>
<dbReference type="GO" id="GO:0020037">
    <property type="term" value="F:heme binding"/>
    <property type="evidence" value="ECO:0007669"/>
    <property type="project" value="TreeGrafter"/>
</dbReference>
<protein>
    <submittedName>
        <fullName evidence="5">Molybdopterin-dependent oxidoreductase</fullName>
    </submittedName>
</protein>
<gene>
    <name evidence="5" type="ORF">I7X12_02415</name>
</gene>
<dbReference type="PANTHER" id="PTHR19372">
    <property type="entry name" value="SULFITE REDUCTASE"/>
    <property type="match status" value="1"/>
</dbReference>
<evidence type="ECO:0000259" key="3">
    <source>
        <dbReference type="Pfam" id="PF00174"/>
    </source>
</evidence>
<evidence type="ECO:0000313" key="6">
    <source>
        <dbReference type="Proteomes" id="UP000595001"/>
    </source>
</evidence>
<dbReference type="Pfam" id="PF00174">
    <property type="entry name" value="Oxidored_molyb"/>
    <property type="match status" value="1"/>
</dbReference>
<dbReference type="Gene3D" id="2.60.40.650">
    <property type="match status" value="1"/>
</dbReference>
<dbReference type="GO" id="GO:0043546">
    <property type="term" value="F:molybdopterin cofactor binding"/>
    <property type="evidence" value="ECO:0007669"/>
    <property type="project" value="TreeGrafter"/>
</dbReference>
<dbReference type="InterPro" id="IPR000572">
    <property type="entry name" value="OxRdtase_Mopterin-bd_dom"/>
</dbReference>
<dbReference type="GO" id="GO:0006790">
    <property type="term" value="P:sulfur compound metabolic process"/>
    <property type="evidence" value="ECO:0007669"/>
    <property type="project" value="TreeGrafter"/>
</dbReference>
<keyword evidence="2" id="KW-0472">Membrane</keyword>
<feature type="transmembrane region" description="Helical" evidence="2">
    <location>
        <begin position="20"/>
        <end position="43"/>
    </location>
</feature>
<keyword evidence="2" id="KW-0812">Transmembrane</keyword>
<feature type="region of interest" description="Disordered" evidence="1">
    <location>
        <begin position="515"/>
        <end position="545"/>
    </location>
</feature>
<accession>A0A7T3KVZ3</accession>
<feature type="transmembrane region" description="Helical" evidence="2">
    <location>
        <begin position="105"/>
        <end position="122"/>
    </location>
</feature>
<dbReference type="SUPFAM" id="SSF56524">
    <property type="entry name" value="Oxidoreductase molybdopterin-binding domain"/>
    <property type="match status" value="1"/>
</dbReference>
<keyword evidence="2" id="KW-1133">Transmembrane helix</keyword>
<keyword evidence="6" id="KW-1185">Reference proteome</keyword>
<dbReference type="GO" id="GO:0008482">
    <property type="term" value="F:sulfite oxidase activity"/>
    <property type="evidence" value="ECO:0007669"/>
    <property type="project" value="TreeGrafter"/>
</dbReference>
<organism evidence="5 6">
    <name type="scientific">Halosimplex litoreum</name>
    <dbReference type="NCBI Taxonomy" id="1198301"/>
    <lineage>
        <taxon>Archaea</taxon>
        <taxon>Methanobacteriati</taxon>
        <taxon>Methanobacteriota</taxon>
        <taxon>Stenosarchaea group</taxon>
        <taxon>Halobacteria</taxon>
        <taxon>Halobacteriales</taxon>
        <taxon>Haloarculaceae</taxon>
        <taxon>Halosimplex</taxon>
    </lineage>
</organism>
<sequence length="545" mass="56468">MTGDTPLADRYPPGLPTAVVAVSAGVAGLLGSFAAAGFAPGFVVAPVESTLSRRMPGAVVAFAITALGDLGQQLNLATAGALVVALFAALVALSVAVGRRLDTRLAPLLCAPAAVWAATALLTGRPVLSVGAAVGVGLVVWVTDLSYSGELAAGRSTPSSDGRRRVLAALGAALGASVLGYAVGRDGPSTGDGSSATNAGSAGTGGSADGDRPRGDPEIYGSADVPTFDADDQLAAAADREFDLDGTEPLVSERFYNVSYSSISPTPDAAEWSLSVTGEVGQEVSADYADLAEREFQHRFVTLRCVGESLNGQKMDTAVWSGVPIAPLIEDAKPNSDCDCVMVRAADDYYEEFPLEALESGFLALGMNGEPLPRSHGAPVRLLVPGHWGEINVKWITEIEFLEREADGYWEQKGWHGTGPVETVAKLHATNRTDDGQLEVGGHAYAGTRGIERVEVSTDGGDTWTDAELTERLPGATGAVEEPPDHAADAWRQWRHVYDPPAGSHDVVVRATDGTGTVQSSEERDAYPSGATGWVSETVAPGSVG</sequence>
<feature type="compositionally biased region" description="Low complexity" evidence="1">
    <location>
        <begin position="189"/>
        <end position="201"/>
    </location>
</feature>
<feature type="region of interest" description="Disordered" evidence="1">
    <location>
        <begin position="189"/>
        <end position="225"/>
    </location>
</feature>
<name>A0A7T3KVZ3_9EURY</name>
<dbReference type="InterPro" id="IPR005066">
    <property type="entry name" value="MoCF_OxRdtse_dimer"/>
</dbReference>
<dbReference type="InterPro" id="IPR036374">
    <property type="entry name" value="OxRdtase_Mopterin-bd_sf"/>
</dbReference>
<feature type="transmembrane region" description="Helical" evidence="2">
    <location>
        <begin position="128"/>
        <end position="145"/>
    </location>
</feature>
<dbReference type="EMBL" id="CP065856">
    <property type="protein sequence ID" value="QPV63508.1"/>
    <property type="molecule type" value="Genomic_DNA"/>
</dbReference>
<evidence type="ECO:0000256" key="1">
    <source>
        <dbReference type="SAM" id="MobiDB-lite"/>
    </source>
</evidence>
<proteinExistence type="predicted"/>
<dbReference type="Gene3D" id="3.90.420.10">
    <property type="entry name" value="Oxidoreductase, molybdopterin-binding domain"/>
    <property type="match status" value="1"/>
</dbReference>
<dbReference type="AlphaFoldDB" id="A0A7T3KVZ3"/>
<feature type="transmembrane region" description="Helical" evidence="2">
    <location>
        <begin position="166"/>
        <end position="184"/>
    </location>
</feature>
<dbReference type="GO" id="GO:0030151">
    <property type="term" value="F:molybdenum ion binding"/>
    <property type="evidence" value="ECO:0007669"/>
    <property type="project" value="InterPro"/>
</dbReference>
<dbReference type="Proteomes" id="UP000595001">
    <property type="component" value="Chromosome"/>
</dbReference>
<dbReference type="SUPFAM" id="SSF81296">
    <property type="entry name" value="E set domains"/>
    <property type="match status" value="1"/>
</dbReference>
<feature type="domain" description="Oxidoreductase molybdopterin-binding" evidence="3">
    <location>
        <begin position="265"/>
        <end position="410"/>
    </location>
</feature>
<dbReference type="GeneID" id="60587310"/>
<evidence type="ECO:0000259" key="4">
    <source>
        <dbReference type="Pfam" id="PF03404"/>
    </source>
</evidence>
<dbReference type="KEGG" id="hlt:I7X12_02415"/>